<gene>
    <name evidence="8" type="primary">intA_9</name>
    <name evidence="8" type="ORF">GALL_294930</name>
</gene>
<dbReference type="Gene3D" id="1.10.443.10">
    <property type="entry name" value="Intergrase catalytic core"/>
    <property type="match status" value="1"/>
</dbReference>
<comment type="similarity">
    <text evidence="1">Belongs to the 'phage' integrase family.</text>
</comment>
<dbReference type="GO" id="GO:0044826">
    <property type="term" value="P:viral genome integration into host DNA"/>
    <property type="evidence" value="ECO:0007669"/>
    <property type="project" value="UniProtKB-KW"/>
</dbReference>
<evidence type="ECO:0000313" key="8">
    <source>
        <dbReference type="EMBL" id="OIQ88625.1"/>
    </source>
</evidence>
<dbReference type="InterPro" id="IPR038488">
    <property type="entry name" value="Integrase_DNA-bd_sf"/>
</dbReference>
<sequence length="395" mass="44165">MQAFNKLSARQVAGLPAGFHSDGGNLYLRVKDSGSRSWVFRYSADGKVREIGLGPAHARSLAQARELAGRMRTALIDGVDPTEVLTRRPKSTTSSFKAVAAALIEAKSAGWTNEKHVWQWTNSLEKFVYPKLGELDVSAIDTDHVLDVLKPIWTEKHETATRVRQRIEAVIDAATARKLRAAENPARWKGHLDKLLAAIPKSQRVEHHPAMAWQELPEFIAQLQAREAVAARALEFLILNANRTGEVIGAQWREFDLGAALWVIPGPRMKTRREHRVPLSKRCVEILAPLKGMDDEWVFPAIVQPGRSSKPISNQAMNALMDRMKRTDVSVHGFRSTFRDWVSEATGFSPELAEMALAHTISNKVEAAYRRGDLLEKRKALMDAWSDYATSAIRP</sequence>
<keyword evidence="6" id="KW-1160">Virus entry into host cell</keyword>
<dbReference type="InterPro" id="IPR050808">
    <property type="entry name" value="Phage_Integrase"/>
</dbReference>
<dbReference type="Pfam" id="PF00589">
    <property type="entry name" value="Phage_integrase"/>
    <property type="match status" value="1"/>
</dbReference>
<keyword evidence="4" id="KW-0233">DNA recombination</keyword>
<dbReference type="GO" id="GO:0015074">
    <property type="term" value="P:DNA integration"/>
    <property type="evidence" value="ECO:0007669"/>
    <property type="project" value="UniProtKB-KW"/>
</dbReference>
<organism evidence="8">
    <name type="scientific">mine drainage metagenome</name>
    <dbReference type="NCBI Taxonomy" id="410659"/>
    <lineage>
        <taxon>unclassified sequences</taxon>
        <taxon>metagenomes</taxon>
        <taxon>ecological metagenomes</taxon>
    </lineage>
</organism>
<dbReference type="Pfam" id="PF22022">
    <property type="entry name" value="Phage_int_M"/>
    <property type="match status" value="1"/>
</dbReference>
<dbReference type="Gene3D" id="1.10.150.130">
    <property type="match status" value="1"/>
</dbReference>
<evidence type="ECO:0000256" key="2">
    <source>
        <dbReference type="ARBA" id="ARBA00022908"/>
    </source>
</evidence>
<evidence type="ECO:0000256" key="4">
    <source>
        <dbReference type="ARBA" id="ARBA00023172"/>
    </source>
</evidence>
<dbReference type="InterPro" id="IPR053876">
    <property type="entry name" value="Phage_int_M"/>
</dbReference>
<comment type="caution">
    <text evidence="8">The sequence shown here is derived from an EMBL/GenBank/DDBJ whole genome shotgun (WGS) entry which is preliminary data.</text>
</comment>
<dbReference type="CDD" id="cd00801">
    <property type="entry name" value="INT_P4_C"/>
    <property type="match status" value="1"/>
</dbReference>
<dbReference type="GO" id="GO:0006310">
    <property type="term" value="P:DNA recombination"/>
    <property type="evidence" value="ECO:0007669"/>
    <property type="project" value="UniProtKB-KW"/>
</dbReference>
<keyword evidence="5" id="KW-1179">Viral genome integration</keyword>
<dbReference type="Gene3D" id="3.30.160.390">
    <property type="entry name" value="Integrase, DNA-binding domain"/>
    <property type="match status" value="1"/>
</dbReference>
<dbReference type="Pfam" id="PF13356">
    <property type="entry name" value="Arm-DNA-bind_3"/>
    <property type="match status" value="1"/>
</dbReference>
<evidence type="ECO:0000256" key="5">
    <source>
        <dbReference type="ARBA" id="ARBA00023195"/>
    </source>
</evidence>
<evidence type="ECO:0000256" key="3">
    <source>
        <dbReference type="ARBA" id="ARBA00023125"/>
    </source>
</evidence>
<dbReference type="InterPro" id="IPR010998">
    <property type="entry name" value="Integrase_recombinase_N"/>
</dbReference>
<evidence type="ECO:0000256" key="1">
    <source>
        <dbReference type="ARBA" id="ARBA00008857"/>
    </source>
</evidence>
<dbReference type="GO" id="GO:0075713">
    <property type="term" value="P:establishment of integrated proviral latency"/>
    <property type="evidence" value="ECO:0007669"/>
    <property type="project" value="UniProtKB-KW"/>
</dbReference>
<dbReference type="InterPro" id="IPR011010">
    <property type="entry name" value="DNA_brk_join_enz"/>
</dbReference>
<dbReference type="InterPro" id="IPR025166">
    <property type="entry name" value="Integrase_DNA_bind_dom"/>
</dbReference>
<reference evidence="8" key="1">
    <citation type="submission" date="2016-10" db="EMBL/GenBank/DDBJ databases">
        <title>Sequence of Gallionella enrichment culture.</title>
        <authorList>
            <person name="Poehlein A."/>
            <person name="Muehling M."/>
            <person name="Daniel R."/>
        </authorList>
    </citation>
    <scope>NUCLEOTIDE SEQUENCE</scope>
</reference>
<dbReference type="SUPFAM" id="SSF56349">
    <property type="entry name" value="DNA breaking-rejoining enzymes"/>
    <property type="match status" value="1"/>
</dbReference>
<name>A0A1J5QY34_9ZZZZ</name>
<dbReference type="PANTHER" id="PTHR30629">
    <property type="entry name" value="PROPHAGE INTEGRASE"/>
    <property type="match status" value="1"/>
</dbReference>
<evidence type="ECO:0000259" key="7">
    <source>
        <dbReference type="PROSITE" id="PS51898"/>
    </source>
</evidence>
<dbReference type="InterPro" id="IPR013762">
    <property type="entry name" value="Integrase-like_cat_sf"/>
</dbReference>
<proteinExistence type="inferred from homology"/>
<dbReference type="PROSITE" id="PS51898">
    <property type="entry name" value="TYR_RECOMBINASE"/>
    <property type="match status" value="1"/>
</dbReference>
<dbReference type="EMBL" id="MLJW01000365">
    <property type="protein sequence ID" value="OIQ88625.1"/>
    <property type="molecule type" value="Genomic_DNA"/>
</dbReference>
<feature type="domain" description="Tyr recombinase" evidence="7">
    <location>
        <begin position="198"/>
        <end position="382"/>
    </location>
</feature>
<dbReference type="GO" id="GO:0003677">
    <property type="term" value="F:DNA binding"/>
    <property type="evidence" value="ECO:0007669"/>
    <property type="project" value="UniProtKB-KW"/>
</dbReference>
<accession>A0A1J5QY34</accession>
<keyword evidence="2" id="KW-0229">DNA integration</keyword>
<protein>
    <submittedName>
        <fullName evidence="8">Prophage CP4-57 integrase</fullName>
    </submittedName>
</protein>
<dbReference type="InterPro" id="IPR002104">
    <property type="entry name" value="Integrase_catalytic"/>
</dbReference>
<dbReference type="PANTHER" id="PTHR30629:SF2">
    <property type="entry name" value="PROPHAGE INTEGRASE INTS-RELATED"/>
    <property type="match status" value="1"/>
</dbReference>
<keyword evidence="3" id="KW-0238">DNA-binding</keyword>
<dbReference type="AlphaFoldDB" id="A0A1J5QY34"/>
<dbReference type="GO" id="GO:0046718">
    <property type="term" value="P:symbiont entry into host cell"/>
    <property type="evidence" value="ECO:0007669"/>
    <property type="project" value="UniProtKB-KW"/>
</dbReference>
<evidence type="ECO:0000256" key="6">
    <source>
        <dbReference type="ARBA" id="ARBA00023296"/>
    </source>
</evidence>